<keyword evidence="1" id="KW-0812">Transmembrane</keyword>
<feature type="transmembrane region" description="Helical" evidence="1">
    <location>
        <begin position="363"/>
        <end position="383"/>
    </location>
</feature>
<dbReference type="Pfam" id="PF07914">
    <property type="entry name" value="DUF1679"/>
    <property type="match status" value="1"/>
</dbReference>
<proteinExistence type="predicted"/>
<dbReference type="Proteomes" id="UP000887578">
    <property type="component" value="Unplaced"/>
</dbReference>
<evidence type="ECO:0000259" key="2">
    <source>
        <dbReference type="SMART" id="SM00587"/>
    </source>
</evidence>
<evidence type="ECO:0000313" key="4">
    <source>
        <dbReference type="WBParaSite" id="PDA_v2.g16492.t1"/>
    </source>
</evidence>
<dbReference type="Gene3D" id="3.90.1200.10">
    <property type="match status" value="1"/>
</dbReference>
<keyword evidence="1" id="KW-1133">Transmembrane helix</keyword>
<accession>A0A914PNW8</accession>
<dbReference type="InterPro" id="IPR011009">
    <property type="entry name" value="Kinase-like_dom_sf"/>
</dbReference>
<organism evidence="3 4">
    <name type="scientific">Panagrolaimus davidi</name>
    <dbReference type="NCBI Taxonomy" id="227884"/>
    <lineage>
        <taxon>Eukaryota</taxon>
        <taxon>Metazoa</taxon>
        <taxon>Ecdysozoa</taxon>
        <taxon>Nematoda</taxon>
        <taxon>Chromadorea</taxon>
        <taxon>Rhabditida</taxon>
        <taxon>Tylenchina</taxon>
        <taxon>Panagrolaimomorpha</taxon>
        <taxon>Panagrolaimoidea</taxon>
        <taxon>Panagrolaimidae</taxon>
        <taxon>Panagrolaimus</taxon>
    </lineage>
</organism>
<protein>
    <submittedName>
        <fullName evidence="4">CHK kinase-like domain-containing protein</fullName>
    </submittedName>
</protein>
<dbReference type="InterPro" id="IPR012877">
    <property type="entry name" value="Dhs-27"/>
</dbReference>
<keyword evidence="1" id="KW-0472">Membrane</keyword>
<sequence>MSEEKVATELNNDGFDLSQKIGDYSFTFQWLLDSLKENDIKFREGYGSRKIEKITFSDISDGQGFFSAVLRFIITFMDSKTDFYTTILKIPGTASFRKANSKSGGNNEIFEAVANIASIHKHECDFYSEIATILDIPIPKVYKTIELTSEQEGCIHMEDLTTLGKTMSYFESVNLTQIKYLIQKLAHMHKRLLETDESKWKNKFMKHRKGFSEITTFFGDLVEPFLQKCKRREAFEPFLEKYRKFAFNKDYMIYVHQQSYQDLGLKPVIVHGDIKSGNILFAIDSNGDLQNEIAAIIDWQVLREGSPMYDLAYFLAHNADGVVRRQAETFAIEYYYQCLVKEFKGDETKVPYTIEQLQKDYNYVFLTQAFFIPFLAVFMFNGIECKIKNQGIKDAFFDFITLKSIHAFEDADRLLTNEMKDVLEKYNY</sequence>
<evidence type="ECO:0000256" key="1">
    <source>
        <dbReference type="SAM" id="Phobius"/>
    </source>
</evidence>
<reference evidence="4" key="1">
    <citation type="submission" date="2022-11" db="UniProtKB">
        <authorList>
            <consortium name="WormBaseParasite"/>
        </authorList>
    </citation>
    <scope>IDENTIFICATION</scope>
</reference>
<keyword evidence="3" id="KW-1185">Reference proteome</keyword>
<dbReference type="SUPFAM" id="SSF56112">
    <property type="entry name" value="Protein kinase-like (PK-like)"/>
    <property type="match status" value="1"/>
</dbReference>
<dbReference type="WBParaSite" id="PDA_v2.g16492.t1">
    <property type="protein sequence ID" value="PDA_v2.g16492.t1"/>
    <property type="gene ID" value="PDA_v2.g16492"/>
</dbReference>
<name>A0A914PNW8_9BILA</name>
<dbReference type="InterPro" id="IPR052961">
    <property type="entry name" value="Oxido-Kinase-like_Enzymes"/>
</dbReference>
<evidence type="ECO:0000313" key="3">
    <source>
        <dbReference type="Proteomes" id="UP000887578"/>
    </source>
</evidence>
<feature type="domain" description="CHK kinase-like" evidence="2">
    <location>
        <begin position="155"/>
        <end position="345"/>
    </location>
</feature>
<dbReference type="AlphaFoldDB" id="A0A914PNW8"/>
<dbReference type="InterPro" id="IPR015897">
    <property type="entry name" value="CHK_kinase-like"/>
</dbReference>
<dbReference type="PANTHER" id="PTHR23020:SF41">
    <property type="entry name" value="AMINOGLYCOSIDE PHOSPHOTRANSFERASE DOMAIN-CONTAINING PROTEIN"/>
    <property type="match status" value="1"/>
</dbReference>
<dbReference type="PANTHER" id="PTHR23020">
    <property type="entry name" value="UNCHARACTERIZED NUCLEAR HORMONE RECEPTOR-RELATED"/>
    <property type="match status" value="1"/>
</dbReference>
<dbReference type="SMART" id="SM00587">
    <property type="entry name" value="CHK"/>
    <property type="match status" value="1"/>
</dbReference>